<reference evidence="2" key="1">
    <citation type="submission" date="2019-12" db="EMBL/GenBank/DDBJ databases">
        <title>Genome sequencing and annotation of Brassica cretica.</title>
        <authorList>
            <person name="Studholme D.J."/>
            <person name="Sarris P.F."/>
        </authorList>
    </citation>
    <scope>NUCLEOTIDE SEQUENCE</scope>
    <source>
        <strain evidence="2">PFS-102/07</strain>
        <tissue evidence="2">Leaf</tissue>
    </source>
</reference>
<protein>
    <submittedName>
        <fullName evidence="2">Uncharacterized protein</fullName>
    </submittedName>
</protein>
<accession>A0A8S9KKJ2</accession>
<name>A0A8S9KKJ2_BRACR</name>
<proteinExistence type="predicted"/>
<dbReference type="AlphaFoldDB" id="A0A8S9KKJ2"/>
<dbReference type="EMBL" id="QGKY02000164">
    <property type="protein sequence ID" value="KAF2594839.1"/>
    <property type="molecule type" value="Genomic_DNA"/>
</dbReference>
<gene>
    <name evidence="2" type="ORF">F2Q70_00043393</name>
</gene>
<evidence type="ECO:0000313" key="2">
    <source>
        <dbReference type="EMBL" id="KAF2594839.1"/>
    </source>
</evidence>
<feature type="region of interest" description="Disordered" evidence="1">
    <location>
        <begin position="193"/>
        <end position="221"/>
    </location>
</feature>
<evidence type="ECO:0000256" key="1">
    <source>
        <dbReference type="SAM" id="MobiDB-lite"/>
    </source>
</evidence>
<organism evidence="2">
    <name type="scientific">Brassica cretica</name>
    <name type="common">Mustard</name>
    <dbReference type="NCBI Taxonomy" id="69181"/>
    <lineage>
        <taxon>Eukaryota</taxon>
        <taxon>Viridiplantae</taxon>
        <taxon>Streptophyta</taxon>
        <taxon>Embryophyta</taxon>
        <taxon>Tracheophyta</taxon>
        <taxon>Spermatophyta</taxon>
        <taxon>Magnoliopsida</taxon>
        <taxon>eudicotyledons</taxon>
        <taxon>Gunneridae</taxon>
        <taxon>Pentapetalae</taxon>
        <taxon>rosids</taxon>
        <taxon>malvids</taxon>
        <taxon>Brassicales</taxon>
        <taxon>Brassicaceae</taxon>
        <taxon>Brassiceae</taxon>
        <taxon>Brassica</taxon>
    </lineage>
</organism>
<sequence length="470" mass="52696">MSLKEFATVTRLNCGKIPDRPKKKKRNPLNEKLYWNELLGTLNLSAYQTLATSLIAKEKIALSQASVAIRESEGGTPDEDPISEEDNLARLKTNHGRLSSMSYMGMLRSSITSAKFVLGLDSNLSSYKNVNAMVAVKSILDDPYEEWSAGADFDWFDEIEDDAVDNIEGFAFRKEMFIGSLTANDLAPMRLEKKHKEKEPKEKNNKYNTADMSDGEGSDPQSHIGITNFVTSQFSDKFRSTTRDIRDEISSLESRLDHAMDAKIEKLVESTNHAQHIALLQATVFGSLQEIERKLTNALVDNVKILQSAVIKGKGLFTHNHIDGILRDLNEMSQVSPQVNLDGAEVHQELQGPNVVANPLSMSPPELGEQSAQLVFQHMDQAWRTDGFNTYQWLKPSSGLLLKDVCRVEADVCVHGITSAYKRTTIATQVSLGLYGCVRKKSVRFSFRKGFDRIRQGFDQIREETARRPC</sequence>
<comment type="caution">
    <text evidence="2">The sequence shown here is derived from an EMBL/GenBank/DDBJ whole genome shotgun (WGS) entry which is preliminary data.</text>
</comment>